<reference evidence="2" key="2">
    <citation type="submission" date="2010-07" db="EMBL/GenBank/DDBJ databases">
        <authorList>
            <consortium name="The Broad Institute Genome Sequencing Platform"/>
            <consortium name="Broad Institute Genome Sequencing Center for Infectious Disease"/>
            <person name="Ma L.-J."/>
            <person name="Dead R."/>
            <person name="Young S."/>
            <person name="Zeng Q."/>
            <person name="Koehrsen M."/>
            <person name="Alvarado L."/>
            <person name="Berlin A."/>
            <person name="Chapman S.B."/>
            <person name="Chen Z."/>
            <person name="Freedman E."/>
            <person name="Gellesch M."/>
            <person name="Goldberg J."/>
            <person name="Griggs A."/>
            <person name="Gujja S."/>
            <person name="Heilman E.R."/>
            <person name="Heiman D."/>
            <person name="Hepburn T."/>
            <person name="Howarth C."/>
            <person name="Jen D."/>
            <person name="Larson L."/>
            <person name="Mehta T."/>
            <person name="Neiman D."/>
            <person name="Pearson M."/>
            <person name="Roberts A."/>
            <person name="Saif S."/>
            <person name="Shea T."/>
            <person name="Shenoy N."/>
            <person name="Sisk P."/>
            <person name="Stolte C."/>
            <person name="Sykes S."/>
            <person name="Walk T."/>
            <person name="White J."/>
            <person name="Yandava C."/>
            <person name="Haas B."/>
            <person name="Nusbaum C."/>
            <person name="Birren B."/>
        </authorList>
    </citation>
    <scope>NUCLEOTIDE SEQUENCE</scope>
    <source>
        <strain evidence="2">R3-111a-1</strain>
    </source>
</reference>
<dbReference type="VEuPathDB" id="FungiDB:GGTG_10538"/>
<dbReference type="Pfam" id="PF13087">
    <property type="entry name" value="AAA_12"/>
    <property type="match status" value="1"/>
</dbReference>
<reference evidence="3" key="4">
    <citation type="journal article" date="2015" name="G3 (Bethesda)">
        <title>Genome sequences of three phytopathogenic species of the Magnaporthaceae family of fungi.</title>
        <authorList>
            <person name="Okagaki L.H."/>
            <person name="Nunes C.C."/>
            <person name="Sailsbery J."/>
            <person name="Clay B."/>
            <person name="Brown D."/>
            <person name="John T."/>
            <person name="Oh Y."/>
            <person name="Young N."/>
            <person name="Fitzgerald M."/>
            <person name="Haas B.J."/>
            <person name="Zeng Q."/>
            <person name="Young S."/>
            <person name="Adiconis X."/>
            <person name="Fan L."/>
            <person name="Levin J.Z."/>
            <person name="Mitchell T.K."/>
            <person name="Okubara P.A."/>
            <person name="Farman M.L."/>
            <person name="Kohn L.M."/>
            <person name="Birren B."/>
            <person name="Ma L.-J."/>
            <person name="Dean R.A."/>
        </authorList>
    </citation>
    <scope>NUCLEOTIDE SEQUENCE</scope>
    <source>
        <strain evidence="3">R3-111a-1</strain>
    </source>
</reference>
<gene>
    <name evidence="3" type="primary">20350996</name>
    <name evidence="2" type="ORF">GGTG_10538</name>
</gene>
<proteinExistence type="predicted"/>
<dbReference type="eggNOG" id="KOG1803">
    <property type="taxonomic scope" value="Eukaryota"/>
</dbReference>
<dbReference type="EnsemblFungi" id="EJT71279">
    <property type="protein sequence ID" value="EJT71279"/>
    <property type="gene ID" value="GGTG_10538"/>
</dbReference>
<dbReference type="AlphaFoldDB" id="J3PAL3"/>
<protein>
    <recommendedName>
        <fullName evidence="1">DNA2/NAM7 helicase-like C-terminal domain-containing protein</fullName>
    </recommendedName>
</protein>
<dbReference type="Proteomes" id="UP000006039">
    <property type="component" value="Unassembled WGS sequence"/>
</dbReference>
<keyword evidence="4" id="KW-1185">Reference proteome</keyword>
<dbReference type="OrthoDB" id="6513042at2759"/>
<dbReference type="InterPro" id="IPR041679">
    <property type="entry name" value="DNA2/NAM7-like_C"/>
</dbReference>
<reference evidence="4" key="1">
    <citation type="submission" date="2010-07" db="EMBL/GenBank/DDBJ databases">
        <title>The genome sequence of Gaeumannomyces graminis var. tritici strain R3-111a-1.</title>
        <authorList>
            <consortium name="The Broad Institute Genome Sequencing Platform"/>
            <person name="Ma L.-J."/>
            <person name="Dead R."/>
            <person name="Young S."/>
            <person name="Zeng Q."/>
            <person name="Koehrsen M."/>
            <person name="Alvarado L."/>
            <person name="Berlin A."/>
            <person name="Chapman S.B."/>
            <person name="Chen Z."/>
            <person name="Freedman E."/>
            <person name="Gellesch M."/>
            <person name="Goldberg J."/>
            <person name="Griggs A."/>
            <person name="Gujja S."/>
            <person name="Heilman E.R."/>
            <person name="Heiman D."/>
            <person name="Hepburn T."/>
            <person name="Howarth C."/>
            <person name="Jen D."/>
            <person name="Larson L."/>
            <person name="Mehta T."/>
            <person name="Neiman D."/>
            <person name="Pearson M."/>
            <person name="Roberts A."/>
            <person name="Saif S."/>
            <person name="Shea T."/>
            <person name="Shenoy N."/>
            <person name="Sisk P."/>
            <person name="Stolte C."/>
            <person name="Sykes S."/>
            <person name="Walk T."/>
            <person name="White J."/>
            <person name="Yandava C."/>
            <person name="Haas B."/>
            <person name="Nusbaum C."/>
            <person name="Birren B."/>
        </authorList>
    </citation>
    <scope>NUCLEOTIDE SEQUENCE [LARGE SCALE GENOMIC DNA]</scope>
    <source>
        <strain evidence="4">R3-111a-1</strain>
    </source>
</reference>
<dbReference type="PANTHER" id="PTHR10887:SF495">
    <property type="entry name" value="HELICASE SENATAXIN ISOFORM X1-RELATED"/>
    <property type="match status" value="1"/>
</dbReference>
<sequence length="1037" mass="115830">MSQTLPLRQGPGQTKGSKPWMYGSKACECVLMTPDLQAILCGLIRGVKVELCRRMPKDRTASTGFRIRLPRGDTLRNEEAGHGITFEMIPGPADSYDLKLAPYGTDKPVFIATIALRAGPCAIEGGGLPFANVCDREDLLGMLENNQPLAFRPESRLSDIMAMDTFQFAVVGPPCKIERQFGLPTNFPNGVAEVPPPMKSFDYGFGSEFDFDEDRYAQQYHDQELRGHQFAPAYQHPTDADFCTAISQVVVQDIWWVVDKAEHLAKQRLSAYADWSVLAGCEGDTYYFVIQVPETFHATYQPAIDRLIKDQVDLFLLAFDIDGPTSEPVARWDAKLIEHPNTLEPFASVQEIDLDREIVVLAHRPKTDGRKHFGTEFQPNCVSLQFDDVLQEARRAVDACQRTLPSAPFCPPKRPVQDLELLEHNQRVQRALLRGCGFDEFRARPDSGGRVNALPRLSFVPGDKRLWSCLLEEVIKEDRERYAAHLAQTPCGLVLVCAPPGTGKTSILVVSSLAMWFTQGMKLFGSGPSHAAVSNFADRFDTIARRVIARYNKGLEEAKQQSNLVVVRGYHLQEEYTGLMSLLGEPSKPKVARPSRWALPLTPSFYILLALGSGEVRPSTKEDARLVGRIQRAILGNPRGDNFAKLVRKEITWSEYYALGEEVTPDYRFMCKLFDIVVSQAAAVFTTPSLVQVGIPKDGDTKYNSPYTRFWGEYSTCVAMDEAANMHVHDLLQVWGNTLRPLCLAGDDKQLLPTVMSANEKHGDGTYVNRFAKNAISPLARLMAHGLPVWRQRFQFRMDKGMFDLAQELFYEEIPLTYAPLCNVDAEDRELGRVFEKWVRTHAGFKLSPPRPGRHAPIFINVAGSTVVTDEITKSKQCLDQCVVALRVLAKFVRAHERQFGDLVRRVAVLAPYKANVELVNELLRTRSEYDVLKGMDRCRTIDGSQGHEADIVFLIFGTNGKTGPGFTSNSNRLCVSLTRMRSVLVLVGEMDAVASGRKDGKVVGEDGIYRKTRKLGDMCQMLRDDGRVATVPASTS</sequence>
<dbReference type="SUPFAM" id="SSF52540">
    <property type="entry name" value="P-loop containing nucleoside triphosphate hydrolases"/>
    <property type="match status" value="1"/>
</dbReference>
<evidence type="ECO:0000313" key="3">
    <source>
        <dbReference type="EnsemblFungi" id="EJT71279"/>
    </source>
</evidence>
<reference evidence="3" key="5">
    <citation type="submission" date="2018-04" db="UniProtKB">
        <authorList>
            <consortium name="EnsemblFungi"/>
        </authorList>
    </citation>
    <scope>IDENTIFICATION</scope>
    <source>
        <strain evidence="3">R3-111a-1</strain>
    </source>
</reference>
<reference evidence="2" key="3">
    <citation type="submission" date="2010-09" db="EMBL/GenBank/DDBJ databases">
        <title>Annotation of Gaeumannomyces graminis var. tritici R3-111a-1.</title>
        <authorList>
            <consortium name="The Broad Institute Genome Sequencing Platform"/>
            <person name="Ma L.-J."/>
            <person name="Dead R."/>
            <person name="Young S.K."/>
            <person name="Zeng Q."/>
            <person name="Gargeya S."/>
            <person name="Fitzgerald M."/>
            <person name="Haas B."/>
            <person name="Abouelleil A."/>
            <person name="Alvarado L."/>
            <person name="Arachchi H.M."/>
            <person name="Berlin A."/>
            <person name="Brown A."/>
            <person name="Chapman S.B."/>
            <person name="Chen Z."/>
            <person name="Dunbar C."/>
            <person name="Freedman E."/>
            <person name="Gearin G."/>
            <person name="Gellesch M."/>
            <person name="Goldberg J."/>
            <person name="Griggs A."/>
            <person name="Gujja S."/>
            <person name="Heiman D."/>
            <person name="Howarth C."/>
            <person name="Larson L."/>
            <person name="Lui A."/>
            <person name="MacDonald P.J.P."/>
            <person name="Mehta T."/>
            <person name="Montmayeur A."/>
            <person name="Murphy C."/>
            <person name="Neiman D."/>
            <person name="Pearson M."/>
            <person name="Priest M."/>
            <person name="Roberts A."/>
            <person name="Saif S."/>
            <person name="Shea T."/>
            <person name="Shenoy N."/>
            <person name="Sisk P."/>
            <person name="Stolte C."/>
            <person name="Sykes S."/>
            <person name="Yandava C."/>
            <person name="Wortman J."/>
            <person name="Nusbaum C."/>
            <person name="Birren B."/>
        </authorList>
    </citation>
    <scope>NUCLEOTIDE SEQUENCE</scope>
    <source>
        <strain evidence="2">R3-111a-1</strain>
    </source>
</reference>
<dbReference type="GeneID" id="20350996"/>
<name>J3PAL3_GAET3</name>
<evidence type="ECO:0000313" key="4">
    <source>
        <dbReference type="Proteomes" id="UP000006039"/>
    </source>
</evidence>
<dbReference type="InterPro" id="IPR045055">
    <property type="entry name" value="DNA2/NAM7-like"/>
</dbReference>
<evidence type="ECO:0000313" key="2">
    <source>
        <dbReference type="EMBL" id="EJT71279.1"/>
    </source>
</evidence>
<organism evidence="2">
    <name type="scientific">Gaeumannomyces tritici (strain R3-111a-1)</name>
    <name type="common">Wheat and barley take-all root rot fungus</name>
    <name type="synonym">Gaeumannomyces graminis var. tritici</name>
    <dbReference type="NCBI Taxonomy" id="644352"/>
    <lineage>
        <taxon>Eukaryota</taxon>
        <taxon>Fungi</taxon>
        <taxon>Dikarya</taxon>
        <taxon>Ascomycota</taxon>
        <taxon>Pezizomycotina</taxon>
        <taxon>Sordariomycetes</taxon>
        <taxon>Sordariomycetidae</taxon>
        <taxon>Magnaporthales</taxon>
        <taxon>Magnaporthaceae</taxon>
        <taxon>Gaeumannomyces</taxon>
    </lineage>
</organism>
<dbReference type="PANTHER" id="PTHR10887">
    <property type="entry name" value="DNA2/NAM7 HELICASE FAMILY"/>
    <property type="match status" value="1"/>
</dbReference>
<dbReference type="EMBL" id="GL385400">
    <property type="protein sequence ID" value="EJT71279.1"/>
    <property type="molecule type" value="Genomic_DNA"/>
</dbReference>
<accession>J3PAL3</accession>
<dbReference type="RefSeq" id="XP_009226676.1">
    <property type="nucleotide sequence ID" value="XM_009228412.1"/>
</dbReference>
<dbReference type="HOGENOM" id="CLU_007214_0_0_1"/>
<dbReference type="Gene3D" id="3.40.50.300">
    <property type="entry name" value="P-loop containing nucleotide triphosphate hydrolases"/>
    <property type="match status" value="2"/>
</dbReference>
<evidence type="ECO:0000259" key="1">
    <source>
        <dbReference type="Pfam" id="PF13087"/>
    </source>
</evidence>
<dbReference type="InterPro" id="IPR027417">
    <property type="entry name" value="P-loop_NTPase"/>
</dbReference>
<feature type="domain" description="DNA2/NAM7 helicase-like C-terminal" evidence="1">
    <location>
        <begin position="779"/>
        <end position="991"/>
    </location>
</feature>